<organism evidence="1 2">
    <name type="scientific">Acrocarpospora macrocephala</name>
    <dbReference type="NCBI Taxonomy" id="150177"/>
    <lineage>
        <taxon>Bacteria</taxon>
        <taxon>Bacillati</taxon>
        <taxon>Actinomycetota</taxon>
        <taxon>Actinomycetes</taxon>
        <taxon>Streptosporangiales</taxon>
        <taxon>Streptosporangiaceae</taxon>
        <taxon>Acrocarpospora</taxon>
    </lineage>
</organism>
<evidence type="ECO:0000313" key="2">
    <source>
        <dbReference type="Proteomes" id="UP000331127"/>
    </source>
</evidence>
<accession>A0A5M3WUG0</accession>
<dbReference type="EMBL" id="BLAE01000020">
    <property type="protein sequence ID" value="GES10263.1"/>
    <property type="molecule type" value="Genomic_DNA"/>
</dbReference>
<keyword evidence="2" id="KW-1185">Reference proteome</keyword>
<reference evidence="1 2" key="1">
    <citation type="submission" date="2019-10" db="EMBL/GenBank/DDBJ databases">
        <title>Whole genome shotgun sequence of Acrocarpospora macrocephala NBRC 16266.</title>
        <authorList>
            <person name="Ichikawa N."/>
            <person name="Kimura A."/>
            <person name="Kitahashi Y."/>
            <person name="Komaki H."/>
            <person name="Oguchi A."/>
        </authorList>
    </citation>
    <scope>NUCLEOTIDE SEQUENCE [LARGE SCALE GENOMIC DNA]</scope>
    <source>
        <strain evidence="1 2">NBRC 16266</strain>
    </source>
</reference>
<dbReference type="AlphaFoldDB" id="A0A5M3WUG0"/>
<name>A0A5M3WUG0_9ACTN</name>
<dbReference type="Proteomes" id="UP000331127">
    <property type="component" value="Unassembled WGS sequence"/>
</dbReference>
<evidence type="ECO:0000313" key="1">
    <source>
        <dbReference type="EMBL" id="GES10263.1"/>
    </source>
</evidence>
<sequence>MELGHLPAQPMDLIFPLGQELRCFGELGYNRVNPAGWQKHCARRPRRPTCDPDSDCMSTSAGHFRTSNRRCMRLMLKHPNRLMSKL</sequence>
<proteinExistence type="predicted"/>
<gene>
    <name evidence="1" type="ORF">Amac_038600</name>
</gene>
<comment type="caution">
    <text evidence="1">The sequence shown here is derived from an EMBL/GenBank/DDBJ whole genome shotgun (WGS) entry which is preliminary data.</text>
</comment>
<protein>
    <submittedName>
        <fullName evidence="1">Uncharacterized protein</fullName>
    </submittedName>
</protein>